<dbReference type="PROSITE" id="PS51257">
    <property type="entry name" value="PROKAR_LIPOPROTEIN"/>
    <property type="match status" value="1"/>
</dbReference>
<dbReference type="Gene3D" id="2.60.40.1180">
    <property type="entry name" value="Golgi alpha-mannosidase II"/>
    <property type="match status" value="1"/>
</dbReference>
<dbReference type="SUPFAM" id="SSF51445">
    <property type="entry name" value="(Trans)glycosidases"/>
    <property type="match status" value="1"/>
</dbReference>
<dbReference type="PANTHER" id="PTHR42767:SF1">
    <property type="entry name" value="ENDO-BETA-1,6-GALACTANASE-LIKE DOMAIN-CONTAINING PROTEIN"/>
    <property type="match status" value="1"/>
</dbReference>
<dbReference type="OrthoDB" id="9806701at2"/>
<dbReference type="GO" id="GO:0045493">
    <property type="term" value="P:xylan catabolic process"/>
    <property type="evidence" value="ECO:0007669"/>
    <property type="project" value="UniProtKB-KW"/>
</dbReference>
<dbReference type="Gene3D" id="3.20.20.80">
    <property type="entry name" value="Glycosidases"/>
    <property type="match status" value="1"/>
</dbReference>
<dbReference type="InterPro" id="IPR013780">
    <property type="entry name" value="Glyco_hydro_b"/>
</dbReference>
<dbReference type="InterPro" id="IPR039743">
    <property type="entry name" value="6GAL/EXGAL"/>
</dbReference>
<gene>
    <name evidence="1" type="ORF">Mucpa_1163</name>
</gene>
<dbReference type="SUPFAM" id="SSF51011">
    <property type="entry name" value="Glycosyl hydrolase domain"/>
    <property type="match status" value="1"/>
</dbReference>
<dbReference type="HOGENOM" id="CLU_022864_2_0_10"/>
<evidence type="ECO:0000313" key="1">
    <source>
        <dbReference type="EMBL" id="EHQ25329.1"/>
    </source>
</evidence>
<evidence type="ECO:0000313" key="2">
    <source>
        <dbReference type="Proteomes" id="UP000002774"/>
    </source>
</evidence>
<reference evidence="1" key="1">
    <citation type="submission" date="2011-09" db="EMBL/GenBank/DDBJ databases">
        <title>The permanent draft genome of Mucilaginibacter paludis DSM 18603.</title>
        <authorList>
            <consortium name="US DOE Joint Genome Institute (JGI-PGF)"/>
            <person name="Lucas S."/>
            <person name="Han J."/>
            <person name="Lapidus A."/>
            <person name="Bruce D."/>
            <person name="Goodwin L."/>
            <person name="Pitluck S."/>
            <person name="Peters L."/>
            <person name="Kyrpides N."/>
            <person name="Mavromatis K."/>
            <person name="Ivanova N."/>
            <person name="Mikhailova N."/>
            <person name="Held B."/>
            <person name="Detter J.C."/>
            <person name="Tapia R."/>
            <person name="Han C."/>
            <person name="Land M."/>
            <person name="Hauser L."/>
            <person name="Markowitz V."/>
            <person name="Cheng J.-F."/>
            <person name="Hugenholtz P."/>
            <person name="Woyke T."/>
            <person name="Wu D."/>
            <person name="Tindall B."/>
            <person name="Brambilla E."/>
            <person name="Klenk H.-P."/>
            <person name="Eisen J.A."/>
        </authorList>
    </citation>
    <scope>NUCLEOTIDE SEQUENCE [LARGE SCALE GENOMIC DNA]</scope>
    <source>
        <strain evidence="1">DSM 18603</strain>
    </source>
</reference>
<proteinExistence type="predicted"/>
<dbReference type="EMBL" id="CM001403">
    <property type="protein sequence ID" value="EHQ25329.1"/>
    <property type="molecule type" value="Genomic_DNA"/>
</dbReference>
<sequence length="399" mass="42942">MKKNLLGLLGLLAIMGSCSKNSIQQKASQEETLKGTAVIDGGTLYQAIDGIGFSSAWCGQLSTAKNNALYGTLGMSLLRVRIDQNSANWADETANSAAAHAAGVKVLGSEWSPPVAWTSNGQSTGGYLLPQYYANYASYLNQAATNIGLDFVSFQNEPDISGAVLWTPAQILTFVKNNSATIGKPIVMPESFHFDDAYSDPVLNDADAVNKVTYVGGHIYGSGLNVHQNAINKGKHVWMTEYYINGQTDITACMTIAKNISDCMNNQMSTYFWWWVNDNDTNVNLVTNSGTIFKNGYTIGQFAKWVRPGKVRIAATYNPSSGVYLTAYRNGGIVLVAVNTSTSAVSQSFTLQNITGLSSFNVTQTSSSQNMANLASVAVTGNAFTYTLPAQSVTTFHQY</sequence>
<dbReference type="eggNOG" id="COG5520">
    <property type="taxonomic scope" value="Bacteria"/>
</dbReference>
<dbReference type="Proteomes" id="UP000002774">
    <property type="component" value="Chromosome"/>
</dbReference>
<keyword evidence="2" id="KW-1185">Reference proteome</keyword>
<dbReference type="STRING" id="714943.Mucpa_1163"/>
<dbReference type="InterPro" id="IPR017853">
    <property type="entry name" value="GH"/>
</dbReference>
<dbReference type="AlphaFoldDB" id="H1YFT8"/>
<protein>
    <submittedName>
        <fullName evidence="1">Glucuronoarabinoxylan EndO-1,4-beta-xylanase</fullName>
    </submittedName>
</protein>
<dbReference type="PANTHER" id="PTHR42767">
    <property type="entry name" value="ENDO-BETA-1,6-GALACTANASE"/>
    <property type="match status" value="1"/>
</dbReference>
<dbReference type="RefSeq" id="WP_008505025.1">
    <property type="nucleotide sequence ID" value="NZ_CM001403.1"/>
</dbReference>
<dbReference type="GO" id="GO:0004553">
    <property type="term" value="F:hydrolase activity, hydrolyzing O-glycosyl compounds"/>
    <property type="evidence" value="ECO:0007669"/>
    <property type="project" value="InterPro"/>
</dbReference>
<name>H1YFT8_9SPHI</name>
<accession>H1YFT8</accession>
<organism evidence="1 2">
    <name type="scientific">Mucilaginibacter paludis DSM 18603</name>
    <dbReference type="NCBI Taxonomy" id="714943"/>
    <lineage>
        <taxon>Bacteria</taxon>
        <taxon>Pseudomonadati</taxon>
        <taxon>Bacteroidota</taxon>
        <taxon>Sphingobacteriia</taxon>
        <taxon>Sphingobacteriales</taxon>
        <taxon>Sphingobacteriaceae</taxon>
        <taxon>Mucilaginibacter</taxon>
    </lineage>
</organism>